<dbReference type="SUPFAM" id="SSF51735">
    <property type="entry name" value="NAD(P)-binding Rossmann-fold domains"/>
    <property type="match status" value="1"/>
</dbReference>
<evidence type="ECO:0000313" key="3">
    <source>
        <dbReference type="Proteomes" id="UP000646365"/>
    </source>
</evidence>
<comment type="caution">
    <text evidence="2">The sequence shown here is derived from an EMBL/GenBank/DDBJ whole genome shotgun (WGS) entry which is preliminary data.</text>
</comment>
<feature type="domain" description="NAD(P)-binding" evidence="1">
    <location>
        <begin position="18"/>
        <end position="161"/>
    </location>
</feature>
<dbReference type="InterPro" id="IPR051207">
    <property type="entry name" value="ComplexI_NDUFA9_subunit"/>
</dbReference>
<evidence type="ECO:0000259" key="1">
    <source>
        <dbReference type="Pfam" id="PF13460"/>
    </source>
</evidence>
<dbReference type="RefSeq" id="WP_189051850.1">
    <property type="nucleotide sequence ID" value="NZ_BMJQ01000022.1"/>
</dbReference>
<dbReference type="CDD" id="cd05271">
    <property type="entry name" value="NDUFA9_like_SDR_a"/>
    <property type="match status" value="1"/>
</dbReference>
<dbReference type="PANTHER" id="PTHR12126">
    <property type="entry name" value="NADH-UBIQUINONE OXIDOREDUCTASE 39 KDA SUBUNIT-RELATED"/>
    <property type="match status" value="1"/>
</dbReference>
<name>A0A8J2Z013_9PROT</name>
<keyword evidence="3" id="KW-1185">Reference proteome</keyword>
<gene>
    <name evidence="2" type="ORF">GCM10011611_59730</name>
</gene>
<dbReference type="GO" id="GO:0044877">
    <property type="term" value="F:protein-containing complex binding"/>
    <property type="evidence" value="ECO:0007669"/>
    <property type="project" value="TreeGrafter"/>
</dbReference>
<dbReference type="AlphaFoldDB" id="A0A8J2Z013"/>
<reference evidence="2" key="1">
    <citation type="journal article" date="2014" name="Int. J. Syst. Evol. Microbiol.">
        <title>Complete genome sequence of Corynebacterium casei LMG S-19264T (=DSM 44701T), isolated from a smear-ripened cheese.</title>
        <authorList>
            <consortium name="US DOE Joint Genome Institute (JGI-PGF)"/>
            <person name="Walter F."/>
            <person name="Albersmeier A."/>
            <person name="Kalinowski J."/>
            <person name="Ruckert C."/>
        </authorList>
    </citation>
    <scope>NUCLEOTIDE SEQUENCE</scope>
    <source>
        <strain evidence="2">CGMCC 1.15725</strain>
    </source>
</reference>
<dbReference type="InterPro" id="IPR036291">
    <property type="entry name" value="NAD(P)-bd_dom_sf"/>
</dbReference>
<organism evidence="2 3">
    <name type="scientific">Aliidongia dinghuensis</name>
    <dbReference type="NCBI Taxonomy" id="1867774"/>
    <lineage>
        <taxon>Bacteria</taxon>
        <taxon>Pseudomonadati</taxon>
        <taxon>Pseudomonadota</taxon>
        <taxon>Alphaproteobacteria</taxon>
        <taxon>Rhodospirillales</taxon>
        <taxon>Dongiaceae</taxon>
        <taxon>Aliidongia</taxon>
    </lineage>
</organism>
<evidence type="ECO:0000313" key="2">
    <source>
        <dbReference type="EMBL" id="GGF45333.1"/>
    </source>
</evidence>
<dbReference type="Pfam" id="PF13460">
    <property type="entry name" value="NAD_binding_10"/>
    <property type="match status" value="1"/>
</dbReference>
<dbReference type="PANTHER" id="PTHR12126:SF11">
    <property type="entry name" value="NADH DEHYDROGENASE [UBIQUINONE] 1 ALPHA SUBCOMPLEX SUBUNIT 9, MITOCHONDRIAL"/>
    <property type="match status" value="1"/>
</dbReference>
<dbReference type="EMBL" id="BMJQ01000022">
    <property type="protein sequence ID" value="GGF45333.1"/>
    <property type="molecule type" value="Genomic_DNA"/>
</dbReference>
<accession>A0A8J2Z013</accession>
<dbReference type="InterPro" id="IPR016040">
    <property type="entry name" value="NAD(P)-bd_dom"/>
</dbReference>
<sequence>MTAPPFTEASSERVLLTGANGFIGRYLMGHLLAAGYHVVPAVRRPEEIDRLETAPAAIRVDMNRDVRPEDWLPRLDGIDVVINCAGVLQGRPGQSIEAIHEAAPKALFEACRRAGVSRVIQISAISAELSAGTEYALTKLAADRFLATTDLDWVILRPSLVYASGAFGGTALFRALAALPGIILVIGRGDQPFRPIHIDDLATTVLRVLRDHSINRVVIDPVGPDRVTLREVLVDLRAWLGLPPARVVPVPRALVAGVARLGDLVGGPVSTTALRQLDFGNDGNPAAFAAATGIAPRGWRQMLRACPAQWQDRWHARLYFVRPLLRGALVLTWLGSGIAGLAQPPARLGAVLTSVGLSGPVGEAMAKAFSVLDLAIALA</sequence>
<dbReference type="Gene3D" id="3.40.50.720">
    <property type="entry name" value="NAD(P)-binding Rossmann-like Domain"/>
    <property type="match status" value="1"/>
</dbReference>
<protein>
    <submittedName>
        <fullName evidence="2">Nucleoside-diphosphate sugar epimerase</fullName>
    </submittedName>
</protein>
<proteinExistence type="predicted"/>
<dbReference type="Proteomes" id="UP000646365">
    <property type="component" value="Unassembled WGS sequence"/>
</dbReference>
<reference evidence="2" key="2">
    <citation type="submission" date="2020-09" db="EMBL/GenBank/DDBJ databases">
        <authorList>
            <person name="Sun Q."/>
            <person name="Zhou Y."/>
        </authorList>
    </citation>
    <scope>NUCLEOTIDE SEQUENCE</scope>
    <source>
        <strain evidence="2">CGMCC 1.15725</strain>
    </source>
</reference>